<evidence type="ECO:0000256" key="1">
    <source>
        <dbReference type="SAM" id="MobiDB-lite"/>
    </source>
</evidence>
<reference evidence="2 3" key="1">
    <citation type="submission" date="2013-02" db="EMBL/GenBank/DDBJ databases">
        <title>Draft Genome Sequence of Streptomyces aurantiacus, Which Produces Setomimycin.</title>
        <authorList>
            <person name="Gruening B.A."/>
            <person name="Praeg A."/>
            <person name="Erxleben A."/>
            <person name="Guenther S."/>
            <person name="Mueller M."/>
        </authorList>
    </citation>
    <scope>NUCLEOTIDE SEQUENCE [LARGE SCALE GENOMIC DNA]</scope>
    <source>
        <strain evidence="2 3">JA 4570</strain>
    </source>
</reference>
<protein>
    <submittedName>
        <fullName evidence="2">Uncharacterized protein</fullName>
    </submittedName>
</protein>
<gene>
    <name evidence="2" type="ORF">STRAU_2426</name>
</gene>
<accession>S4ASY0</accession>
<dbReference type="EMBL" id="AOPZ01000090">
    <property type="protein sequence ID" value="EPH44507.1"/>
    <property type="molecule type" value="Genomic_DNA"/>
</dbReference>
<sequence>MTAHFSSCSRMGAHVTRGQGSRPGPSPSDNIESTREKSLPPARKAVLTCENAPLRALTPGPAEMPKG</sequence>
<feature type="region of interest" description="Disordered" evidence="1">
    <location>
        <begin position="1"/>
        <end position="67"/>
    </location>
</feature>
<evidence type="ECO:0000313" key="2">
    <source>
        <dbReference type="EMBL" id="EPH44507.1"/>
    </source>
</evidence>
<dbReference type="AlphaFoldDB" id="S4ASY0"/>
<evidence type="ECO:0000313" key="3">
    <source>
        <dbReference type="Proteomes" id="UP000014629"/>
    </source>
</evidence>
<proteinExistence type="predicted"/>
<name>S4ASY0_9ACTN</name>
<organism evidence="2 3">
    <name type="scientific">Streptomyces aurantiacus JA 4570</name>
    <dbReference type="NCBI Taxonomy" id="1286094"/>
    <lineage>
        <taxon>Bacteria</taxon>
        <taxon>Bacillati</taxon>
        <taxon>Actinomycetota</taxon>
        <taxon>Actinomycetes</taxon>
        <taxon>Kitasatosporales</taxon>
        <taxon>Streptomycetaceae</taxon>
        <taxon>Streptomyces</taxon>
        <taxon>Streptomyces aurantiacus group</taxon>
    </lineage>
</organism>
<keyword evidence="3" id="KW-1185">Reference proteome</keyword>
<comment type="caution">
    <text evidence="2">The sequence shown here is derived from an EMBL/GenBank/DDBJ whole genome shotgun (WGS) entry which is preliminary data.</text>
</comment>
<dbReference type="PATRIC" id="fig|1286094.4.peg.2400"/>
<dbReference type="Proteomes" id="UP000014629">
    <property type="component" value="Unassembled WGS sequence"/>
</dbReference>